<feature type="domain" description="PLD phosphodiesterase" evidence="6">
    <location>
        <begin position="404"/>
        <end position="431"/>
    </location>
</feature>
<proteinExistence type="predicted"/>
<dbReference type="AlphaFoldDB" id="A0A842IB65"/>
<organism evidence="7 8">
    <name type="scientific">Paragemmobacter straminiformis</name>
    <dbReference type="NCBI Taxonomy" id="2045119"/>
    <lineage>
        <taxon>Bacteria</taxon>
        <taxon>Pseudomonadati</taxon>
        <taxon>Pseudomonadota</taxon>
        <taxon>Alphaproteobacteria</taxon>
        <taxon>Rhodobacterales</taxon>
        <taxon>Paracoccaceae</taxon>
        <taxon>Paragemmobacter</taxon>
    </lineage>
</organism>
<feature type="domain" description="PLD phosphodiesterase" evidence="6">
    <location>
        <begin position="175"/>
        <end position="202"/>
    </location>
</feature>
<dbReference type="InterPro" id="IPR025202">
    <property type="entry name" value="PLD-like_dom"/>
</dbReference>
<dbReference type="PROSITE" id="PS50035">
    <property type="entry name" value="PLD"/>
    <property type="match status" value="2"/>
</dbReference>
<keyword evidence="8" id="KW-1185">Reference proteome</keyword>
<comment type="function">
    <text evidence="1">Could be a virulence factor.</text>
</comment>
<sequence>MLTQVALGFGLLALGLFVASLLALRSYTRFAKKARGPVSKALPRTGPKLPLDDMLDPLLAARAGQNGLANILGHRQAFAARVHAARIAGRSLDLIYYIWATDTSGWLLLGELLDAADRGVRVRLLLDDVNVQGFDLAFLGLNQHPNVEVRLFNPVLNRGHWLRRSVEFGLGLSRFNRRMHGKVWITDGRLALLGGRNIGDTYFGAPGSDARLSHDADMVLAGPLVQSVEQVFDTYWNMGLSLPILTLWRSFRISMARYRRRVARHVNAPLSQQYRTEALSGHTAESLLVTPLRFTPDVTLLADPPEKAFGRRKGPWLLDSIETLLSTAKSEVLLTTPYFVPGRPGLAILTDLAARGVAVRVLTNSLAATDLFTVHAAYRSYRVPLLASGAALYEFAPPRGARRKRALLHSKIFVVDGEQALVGSHNFDLRSAYINIELGLLFREPVLVAELRALFEHQTGPINAFSVTLENNRLHWNIAKDGRPGREKAEPEASLFRRIASGLMARLPHDWL</sequence>
<evidence type="ECO:0000256" key="4">
    <source>
        <dbReference type="ARBA" id="ARBA00022525"/>
    </source>
</evidence>
<dbReference type="GO" id="GO:0030572">
    <property type="term" value="F:phosphatidyltransferase activity"/>
    <property type="evidence" value="ECO:0007669"/>
    <property type="project" value="UniProtKB-ARBA"/>
</dbReference>
<evidence type="ECO:0000256" key="1">
    <source>
        <dbReference type="ARBA" id="ARBA00003145"/>
    </source>
</evidence>
<dbReference type="GO" id="GO:0005576">
    <property type="term" value="C:extracellular region"/>
    <property type="evidence" value="ECO:0007669"/>
    <property type="project" value="UniProtKB-SubCell"/>
</dbReference>
<dbReference type="GO" id="GO:0032049">
    <property type="term" value="P:cardiolipin biosynthetic process"/>
    <property type="evidence" value="ECO:0007669"/>
    <property type="project" value="UniProtKB-ARBA"/>
</dbReference>
<dbReference type="PANTHER" id="PTHR21248:SF12">
    <property type="entry name" value="CARDIOLIPIN SYNTHASE C"/>
    <property type="match status" value="1"/>
</dbReference>
<evidence type="ECO:0000256" key="5">
    <source>
        <dbReference type="ARBA" id="ARBA00029594"/>
    </source>
</evidence>
<dbReference type="PANTHER" id="PTHR21248">
    <property type="entry name" value="CARDIOLIPIN SYNTHASE"/>
    <property type="match status" value="1"/>
</dbReference>
<dbReference type="InterPro" id="IPR001736">
    <property type="entry name" value="PLipase_D/transphosphatidylase"/>
</dbReference>
<accession>A0A842IB65</accession>
<gene>
    <name evidence="7" type="ORF">H7F16_15455</name>
</gene>
<evidence type="ECO:0000256" key="3">
    <source>
        <dbReference type="ARBA" id="ARBA00018392"/>
    </source>
</evidence>
<dbReference type="SMART" id="SM00155">
    <property type="entry name" value="PLDc"/>
    <property type="match status" value="2"/>
</dbReference>
<evidence type="ECO:0000313" key="8">
    <source>
        <dbReference type="Proteomes" id="UP000555411"/>
    </source>
</evidence>
<name>A0A842IB65_9RHOB</name>
<keyword evidence="4" id="KW-0964">Secreted</keyword>
<evidence type="ECO:0000313" key="7">
    <source>
        <dbReference type="EMBL" id="MBC2836915.1"/>
    </source>
</evidence>
<evidence type="ECO:0000256" key="2">
    <source>
        <dbReference type="ARBA" id="ARBA00004613"/>
    </source>
</evidence>
<dbReference type="SUPFAM" id="SSF56024">
    <property type="entry name" value="Phospholipase D/nuclease"/>
    <property type="match status" value="2"/>
</dbReference>
<dbReference type="RefSeq" id="WP_185798513.1">
    <property type="nucleotide sequence ID" value="NZ_JACLQD010000004.1"/>
</dbReference>
<dbReference type="CDD" id="cd09111">
    <property type="entry name" value="PLDc_ymdC_like_1"/>
    <property type="match status" value="1"/>
</dbReference>
<dbReference type="Pfam" id="PF13091">
    <property type="entry name" value="PLDc_2"/>
    <property type="match status" value="2"/>
</dbReference>
<dbReference type="EMBL" id="JACLQD010000004">
    <property type="protein sequence ID" value="MBC2836915.1"/>
    <property type="molecule type" value="Genomic_DNA"/>
</dbReference>
<comment type="subcellular location">
    <subcellularLocation>
        <location evidence="2">Secreted</location>
    </subcellularLocation>
</comment>
<dbReference type="CDD" id="cd09113">
    <property type="entry name" value="PLDc_ymdC_like_2"/>
    <property type="match status" value="1"/>
</dbReference>
<protein>
    <recommendedName>
        <fullName evidence="3">Phospholipase D</fullName>
    </recommendedName>
    <alternativeName>
        <fullName evidence="5">Choline phosphatase</fullName>
    </alternativeName>
</protein>
<evidence type="ECO:0000259" key="6">
    <source>
        <dbReference type="PROSITE" id="PS50035"/>
    </source>
</evidence>
<comment type="caution">
    <text evidence="7">The sequence shown here is derived from an EMBL/GenBank/DDBJ whole genome shotgun (WGS) entry which is preliminary data.</text>
</comment>
<reference evidence="7 8" key="1">
    <citation type="journal article" date="2017" name="Int. J. Syst. Evol. Microbiol.">
        <title>Gemmobacter straminiformis sp. nov., isolated from an artificial fountain.</title>
        <authorList>
            <person name="Kang J.Y."/>
            <person name="Kim M.J."/>
            <person name="Chun J."/>
            <person name="Son K.P."/>
            <person name="Jahng K.Y."/>
        </authorList>
    </citation>
    <scope>NUCLEOTIDE SEQUENCE [LARGE SCALE GENOMIC DNA]</scope>
    <source>
        <strain evidence="7 8">CAM-8</strain>
    </source>
</reference>
<dbReference type="Proteomes" id="UP000555411">
    <property type="component" value="Unassembled WGS sequence"/>
</dbReference>
<dbReference type="Gene3D" id="3.30.870.10">
    <property type="entry name" value="Endonuclease Chain A"/>
    <property type="match status" value="2"/>
</dbReference>